<feature type="region of interest" description="Disordered" evidence="5">
    <location>
        <begin position="347"/>
        <end position="376"/>
    </location>
</feature>
<dbReference type="InterPro" id="IPR029045">
    <property type="entry name" value="ClpP/crotonase-like_dom_sf"/>
</dbReference>
<accession>A0ABZ3KEE4</accession>
<dbReference type="CDD" id="cd06558">
    <property type="entry name" value="crotonase-like"/>
    <property type="match status" value="1"/>
</dbReference>
<dbReference type="PANTHER" id="PTHR43176">
    <property type="entry name" value="3-HYDROXYISOBUTYRYL-COA HYDROLASE-RELATED"/>
    <property type="match status" value="1"/>
</dbReference>
<name>A0ABZ3KEE4_DUNSA</name>
<feature type="domain" description="Enoyl-CoA hydratase/isomerase" evidence="6">
    <location>
        <begin position="1"/>
        <end position="344"/>
    </location>
</feature>
<dbReference type="PANTHER" id="PTHR43176:SF3">
    <property type="entry name" value="3-HYDROXYISOBUTYRYL-COA HYDROLASE, MITOCHONDRIAL"/>
    <property type="match status" value="1"/>
</dbReference>
<dbReference type="InterPro" id="IPR032259">
    <property type="entry name" value="HIBYL-CoA-H"/>
</dbReference>
<evidence type="ECO:0000256" key="4">
    <source>
        <dbReference type="RuleBase" id="RU369070"/>
    </source>
</evidence>
<evidence type="ECO:0000313" key="7">
    <source>
        <dbReference type="EMBL" id="KAF5827542.1"/>
    </source>
</evidence>
<dbReference type="Pfam" id="PF16113">
    <property type="entry name" value="ECH_2"/>
    <property type="match status" value="1"/>
</dbReference>
<gene>
    <name evidence="7" type="ORF">DUNSADRAFT_475</name>
</gene>
<evidence type="ECO:0000256" key="5">
    <source>
        <dbReference type="SAM" id="MobiDB-lite"/>
    </source>
</evidence>
<comment type="function">
    <text evidence="4">Hydrolyzes 3-hydroxyisobutyryl-CoA (HIBYL-CoA), a saline catabolite. Has high activity toward isobutyryl-CoA. Could be an isobutyryl-CoA dehydrogenase that functions in valine catabolism.</text>
</comment>
<dbReference type="SUPFAM" id="SSF52096">
    <property type="entry name" value="ClpP/crotonase"/>
    <property type="match status" value="1"/>
</dbReference>
<comment type="catalytic activity">
    <reaction evidence="1 4">
        <text>3-hydroxy-2-methylpropanoyl-CoA + H2O = 3-hydroxy-2-methylpropanoate + CoA + H(+)</text>
        <dbReference type="Rhea" id="RHEA:20888"/>
        <dbReference type="ChEBI" id="CHEBI:11805"/>
        <dbReference type="ChEBI" id="CHEBI:15377"/>
        <dbReference type="ChEBI" id="CHEBI:15378"/>
        <dbReference type="ChEBI" id="CHEBI:57287"/>
        <dbReference type="ChEBI" id="CHEBI:57340"/>
        <dbReference type="EC" id="3.1.2.4"/>
    </reaction>
</comment>
<sequence length="376" mass="40062">MVLRITDLLDKWTSSGSGVSCIVIRSSNSKAFCSGGDVKSAVLRAREGQHEDVSAFFDAEYALDLRIARCRLPYVALIDGIVMGGGAGLCMHGHFRVATDRTLFAMPECGIGLYPDVGASFFLSKLPARMGLLLGLTGLRLRGPAVYEAGLATHYVPHTLLDSMQEALHNLGPSRAADFTEVARTLDAIQATAGPCPYGTLASKLLPISDLHFGRHQPSVEAIVSSLQGVVQHQHEQTSASGREVPGAGSMASQYVDAANEVLLALLRGSPLSQKVTFELMHRAAHASLETCLRADGTLVRHFVRGDGDFFEGVRAALIDRSRPPQWKFSSAAEVPDSLVESFFADSPFAHTPSGEGPSQSGSLQSSSEGRAASRL</sequence>
<evidence type="ECO:0000256" key="3">
    <source>
        <dbReference type="ARBA" id="ARBA00022801"/>
    </source>
</evidence>
<dbReference type="EMBL" id="MU070477">
    <property type="protein sequence ID" value="KAF5827542.1"/>
    <property type="molecule type" value="Genomic_DNA"/>
</dbReference>
<comment type="caution">
    <text evidence="7">The sequence shown here is derived from an EMBL/GenBank/DDBJ whole genome shotgun (WGS) entry which is preliminary data.</text>
</comment>
<keyword evidence="3 4" id="KW-0378">Hydrolase</keyword>
<keyword evidence="8" id="KW-1185">Reference proteome</keyword>
<reference evidence="7" key="1">
    <citation type="submission" date="2017-08" db="EMBL/GenBank/DDBJ databases">
        <authorList>
            <person name="Polle J.E."/>
            <person name="Barry K."/>
            <person name="Cushman J."/>
            <person name="Schmutz J."/>
            <person name="Tran D."/>
            <person name="Hathwaick L.T."/>
            <person name="Yim W.C."/>
            <person name="Jenkins J."/>
            <person name="Mckie-Krisberg Z.M."/>
            <person name="Prochnik S."/>
            <person name="Lindquist E."/>
            <person name="Dockter R.B."/>
            <person name="Adam C."/>
            <person name="Molina H."/>
            <person name="Bunkerborg J."/>
            <person name="Jin E."/>
            <person name="Buchheim M."/>
            <person name="Magnuson J."/>
        </authorList>
    </citation>
    <scope>NUCLEOTIDE SEQUENCE</scope>
    <source>
        <strain evidence="7">CCAP 19/18</strain>
    </source>
</reference>
<dbReference type="InterPro" id="IPR045004">
    <property type="entry name" value="ECH_dom"/>
</dbReference>
<evidence type="ECO:0000313" key="8">
    <source>
        <dbReference type="Proteomes" id="UP000815325"/>
    </source>
</evidence>
<dbReference type="Gene3D" id="3.90.226.10">
    <property type="entry name" value="2-enoyl-CoA Hydratase, Chain A, domain 1"/>
    <property type="match status" value="1"/>
</dbReference>
<feature type="compositionally biased region" description="Low complexity" evidence="5">
    <location>
        <begin position="353"/>
        <end position="370"/>
    </location>
</feature>
<organism evidence="7 8">
    <name type="scientific">Dunaliella salina</name>
    <name type="common">Green alga</name>
    <name type="synonym">Protococcus salinus</name>
    <dbReference type="NCBI Taxonomy" id="3046"/>
    <lineage>
        <taxon>Eukaryota</taxon>
        <taxon>Viridiplantae</taxon>
        <taxon>Chlorophyta</taxon>
        <taxon>core chlorophytes</taxon>
        <taxon>Chlorophyceae</taxon>
        <taxon>CS clade</taxon>
        <taxon>Chlamydomonadales</taxon>
        <taxon>Dunaliellaceae</taxon>
        <taxon>Dunaliella</taxon>
    </lineage>
</organism>
<dbReference type="EC" id="3.1.2.4" evidence="2 4"/>
<proteinExistence type="inferred from homology"/>
<comment type="pathway">
    <text evidence="4">Amino-acid degradation; L-valine degradation.</text>
</comment>
<evidence type="ECO:0000259" key="6">
    <source>
        <dbReference type="Pfam" id="PF16113"/>
    </source>
</evidence>
<protein>
    <recommendedName>
        <fullName evidence="2 4">3-hydroxyisobutyryl-CoA hydrolase</fullName>
        <shortName evidence="4">HIB-CoA hydrolase</shortName>
        <shortName evidence="4">HIBYL-CoA-H</shortName>
        <ecNumber evidence="2 4">3.1.2.4</ecNumber>
    </recommendedName>
    <alternativeName>
        <fullName evidence="4">3-hydroxyisobutyryl-coenzyme A hydrolase</fullName>
    </alternativeName>
</protein>
<dbReference type="Proteomes" id="UP000815325">
    <property type="component" value="Unassembled WGS sequence"/>
</dbReference>
<evidence type="ECO:0000256" key="2">
    <source>
        <dbReference type="ARBA" id="ARBA00011915"/>
    </source>
</evidence>
<comment type="similarity">
    <text evidence="4">Belongs to the enoyl-CoA hydratase/isomerase family.</text>
</comment>
<evidence type="ECO:0000256" key="1">
    <source>
        <dbReference type="ARBA" id="ARBA00001709"/>
    </source>
</evidence>